<name>A0A090QI94_9GAMM</name>
<feature type="region of interest" description="Disordered" evidence="1">
    <location>
        <begin position="6"/>
        <end position="59"/>
    </location>
</feature>
<protein>
    <submittedName>
        <fullName evidence="2">Uncharacterized protein</fullName>
    </submittedName>
</protein>
<evidence type="ECO:0000313" key="3">
    <source>
        <dbReference type="EMBL" id="KLV01945.1"/>
    </source>
</evidence>
<evidence type="ECO:0000256" key="1">
    <source>
        <dbReference type="SAM" id="MobiDB-lite"/>
    </source>
</evidence>
<dbReference type="PATRIC" id="fig|754436.4.peg.1272"/>
<dbReference type="AlphaFoldDB" id="A0A090QI94"/>
<dbReference type="EMBL" id="BBMN01000001">
    <property type="protein sequence ID" value="GAL02870.1"/>
    <property type="molecule type" value="Genomic_DNA"/>
</dbReference>
<dbReference type="RefSeq" id="WP_047873398.1">
    <property type="nucleotide sequence ID" value="NZ_BMYC01000001.1"/>
</dbReference>
<feature type="compositionally biased region" description="Basic and acidic residues" evidence="1">
    <location>
        <begin position="47"/>
        <end position="59"/>
    </location>
</feature>
<keyword evidence="5" id="KW-1185">Reference proteome</keyword>
<sequence>MFEWLKNMFNGKNDPADNLVDQSQEDLTVDDDMTNKYAKGSPADNELDGRESHNDDDGD</sequence>
<dbReference type="OrthoDB" id="5829710at2"/>
<dbReference type="Proteomes" id="UP000036426">
    <property type="component" value="Unassembled WGS sequence"/>
</dbReference>
<accession>A0A090QI94</accession>
<comment type="caution">
    <text evidence="2">The sequence shown here is derived from an EMBL/GenBank/DDBJ whole genome shotgun (WGS) entry which is preliminary data.</text>
</comment>
<dbReference type="Proteomes" id="UP000029227">
    <property type="component" value="Unassembled WGS sequence"/>
</dbReference>
<reference evidence="2 4" key="1">
    <citation type="journal article" date="2014" name="Genome Announc.">
        <title>Draft Genome Sequences of Two Vibrionaceae Species, Vibrio ponticus C121 and Photobacterium aphoticum C119, Isolated as Coral Reef Microbiota.</title>
        <authorList>
            <person name="Al-saari N."/>
            <person name="Meirelles P.M."/>
            <person name="Mino S."/>
            <person name="Suda W."/>
            <person name="Oshima K."/>
            <person name="Hattori M."/>
            <person name="Ohkuma M."/>
            <person name="Thompson F.L."/>
            <person name="Gomez-Gil B."/>
            <person name="Sawabe T."/>
            <person name="Sawabe T."/>
        </authorList>
    </citation>
    <scope>NUCLEOTIDE SEQUENCE [LARGE SCALE GENOMIC DNA]</scope>
    <source>
        <strain evidence="2 4">JCM 19237</strain>
    </source>
</reference>
<organism evidence="2 4">
    <name type="scientific">Photobacterium aphoticum</name>
    <dbReference type="NCBI Taxonomy" id="754436"/>
    <lineage>
        <taxon>Bacteria</taxon>
        <taxon>Pseudomonadati</taxon>
        <taxon>Pseudomonadota</taxon>
        <taxon>Gammaproteobacteria</taxon>
        <taxon>Vibrionales</taxon>
        <taxon>Vibrionaceae</taxon>
        <taxon>Photobacterium</taxon>
    </lineage>
</organism>
<evidence type="ECO:0000313" key="5">
    <source>
        <dbReference type="Proteomes" id="UP000036426"/>
    </source>
</evidence>
<gene>
    <name evidence="3" type="ORF">ABT58_05990</name>
    <name evidence="2" type="ORF">JCM19237_5763</name>
</gene>
<proteinExistence type="predicted"/>
<feature type="compositionally biased region" description="Acidic residues" evidence="1">
    <location>
        <begin position="23"/>
        <end position="32"/>
    </location>
</feature>
<evidence type="ECO:0000313" key="4">
    <source>
        <dbReference type="Proteomes" id="UP000029227"/>
    </source>
</evidence>
<dbReference type="EMBL" id="LDOV01000010">
    <property type="protein sequence ID" value="KLV01945.1"/>
    <property type="molecule type" value="Genomic_DNA"/>
</dbReference>
<evidence type="ECO:0000313" key="2">
    <source>
        <dbReference type="EMBL" id="GAL02870.1"/>
    </source>
</evidence>
<reference evidence="3 5" key="2">
    <citation type="submission" date="2015-05" db="EMBL/GenBank/DDBJ databases">
        <title>Photobacterium galathea sp. nov.</title>
        <authorList>
            <person name="Machado H."/>
            <person name="Gram L."/>
        </authorList>
    </citation>
    <scope>NUCLEOTIDE SEQUENCE [LARGE SCALE GENOMIC DNA]</scope>
    <source>
        <strain evidence="3 5">DSM 25995</strain>
    </source>
</reference>